<dbReference type="KEGG" id="lho:LOOC260_120510"/>
<proteinExistence type="predicted"/>
<evidence type="ECO:0000313" key="4">
    <source>
        <dbReference type="Proteomes" id="UP000031620"/>
    </source>
</evidence>
<evidence type="ECO:0000256" key="1">
    <source>
        <dbReference type="ARBA" id="ARBA00023125"/>
    </source>
</evidence>
<keyword evidence="1" id="KW-0238">DNA-binding</keyword>
<sequence length="370" mass="42789">MNEEHNENLIAFHPGYYVKEYLNYQGMKQSELAERLNISEKTVSYLVNGQMNVDNDMADKLALVLGTSPILWKNLNNKYLETKDKIDKEKQLEEEKLILQQMDYAFWSRNGLVKQTSKLSEKVDELKKFLRISSLEVLEKSDFLVQYKTSIGEVKTKNTINANAWVQTALNLGNLQKVDSINLSYLKAQLSVIRSMTMENPENFLPKLEDIFKHAGVAFVIIPNLKNCGINGAVKWLGNDKVLLAINDRRKSADLFWFALFHEIKHIFQQKKGHIIVTSEKGLELDSPLNMQLLEKNADNFAQNYLIDQDEYNKFVAKQDFSYHTVETFANKIAIQPGIVIGRLQRDKYVPFDHLNSDKQRYKIIFNNNA</sequence>
<dbReference type="Gene3D" id="1.10.260.40">
    <property type="entry name" value="lambda repressor-like DNA-binding domains"/>
    <property type="match status" value="1"/>
</dbReference>
<feature type="domain" description="HTH cro/C1-type" evidence="2">
    <location>
        <begin position="18"/>
        <end position="72"/>
    </location>
</feature>
<name>A0A0A1GWC8_9LACO</name>
<dbReference type="InterPro" id="IPR013430">
    <property type="entry name" value="Toxin_antidote_HigA"/>
</dbReference>
<dbReference type="Pfam" id="PF01381">
    <property type="entry name" value="HTH_3"/>
    <property type="match status" value="1"/>
</dbReference>
<dbReference type="Proteomes" id="UP000031620">
    <property type="component" value="Chromosome"/>
</dbReference>
<dbReference type="PANTHER" id="PTHR36924">
    <property type="entry name" value="ANTITOXIN HIGA-1"/>
    <property type="match status" value="1"/>
</dbReference>
<protein>
    <submittedName>
        <fullName evidence="3">Addiction module antidote protein HigA</fullName>
    </submittedName>
</protein>
<reference evidence="3 4" key="1">
    <citation type="submission" date="2014-11" db="EMBL/GenBank/DDBJ databases">
        <title>Complete genome sequence and analysis of Lactobacillus hokkaidonensis LOOC260T.</title>
        <authorList>
            <person name="Tanizawa Y."/>
            <person name="Tohno M."/>
            <person name="Kaminuma E."/>
            <person name="Nakamura Y."/>
            <person name="Arita M."/>
        </authorList>
    </citation>
    <scope>NUCLEOTIDE SEQUENCE [LARGE SCALE GENOMIC DNA]</scope>
    <source>
        <strain evidence="3 4">LOOC260</strain>
    </source>
</reference>
<gene>
    <name evidence="3" type="primary">higA</name>
    <name evidence="3" type="ORF">LOOC260_120510</name>
</gene>
<dbReference type="AlphaFoldDB" id="A0A0A1GWC8"/>
<dbReference type="SMART" id="SM00530">
    <property type="entry name" value="HTH_XRE"/>
    <property type="match status" value="1"/>
</dbReference>
<dbReference type="HOGENOM" id="CLU_055824_0_0_9"/>
<dbReference type="SUPFAM" id="SSF47413">
    <property type="entry name" value="lambda repressor-like DNA-binding domains"/>
    <property type="match status" value="1"/>
</dbReference>
<accession>A0A0A1GWC8</accession>
<dbReference type="EMBL" id="AP014680">
    <property type="protein sequence ID" value="BAP86557.1"/>
    <property type="molecule type" value="Genomic_DNA"/>
</dbReference>
<dbReference type="PANTHER" id="PTHR36924:SF1">
    <property type="entry name" value="ANTITOXIN HIGA-1"/>
    <property type="match status" value="1"/>
</dbReference>
<dbReference type="InterPro" id="IPR010982">
    <property type="entry name" value="Lambda_DNA-bd_dom_sf"/>
</dbReference>
<dbReference type="RefSeq" id="WP_041094717.1">
    <property type="nucleotide sequence ID" value="NZ_AP014680.1"/>
</dbReference>
<organism evidence="3 4">
    <name type="scientific">Paucilactobacillus hokkaidonensis JCM 18461</name>
    <dbReference type="NCBI Taxonomy" id="1291742"/>
    <lineage>
        <taxon>Bacteria</taxon>
        <taxon>Bacillati</taxon>
        <taxon>Bacillota</taxon>
        <taxon>Bacilli</taxon>
        <taxon>Lactobacillales</taxon>
        <taxon>Lactobacillaceae</taxon>
        <taxon>Paucilactobacillus</taxon>
    </lineage>
</organism>
<dbReference type="GO" id="GO:0003677">
    <property type="term" value="F:DNA binding"/>
    <property type="evidence" value="ECO:0007669"/>
    <property type="project" value="UniProtKB-KW"/>
</dbReference>
<evidence type="ECO:0000313" key="3">
    <source>
        <dbReference type="EMBL" id="BAP86557.1"/>
    </source>
</evidence>
<dbReference type="STRING" id="1291742.LOOC260_120510"/>
<evidence type="ECO:0000259" key="2">
    <source>
        <dbReference type="PROSITE" id="PS50943"/>
    </source>
</evidence>
<dbReference type="NCBIfam" id="TIGR02607">
    <property type="entry name" value="antidote_HigA"/>
    <property type="match status" value="1"/>
</dbReference>
<dbReference type="InterPro" id="IPR001387">
    <property type="entry name" value="Cro/C1-type_HTH"/>
</dbReference>
<dbReference type="CDD" id="cd00093">
    <property type="entry name" value="HTH_XRE"/>
    <property type="match status" value="1"/>
</dbReference>
<dbReference type="PROSITE" id="PS50943">
    <property type="entry name" value="HTH_CROC1"/>
    <property type="match status" value="1"/>
</dbReference>